<keyword evidence="1" id="KW-1133">Transmembrane helix</keyword>
<sequence>MADPRARIRLGVALGAALAPTDSVTPGIARAAGLRGRVLSVVGFVTLLFVRINFMQPVLRSMDRRLHRDVQRRVRVETRRQSLPGDKVHPRWESRLRRWFADIAYQSAEPLGRNSGFLIAWAGVRGALSLAAVHTLPETMPHRGMATLVAFTIVLLSLLVQGLTLPLAARRLAAPRDLEAQQQQAQRLVAYLEEAASEPAAAHPGQATARTDPRYAALARARDEGGFDIEVLDAALRRLDAGELAEAAGH</sequence>
<evidence type="ECO:0000313" key="2">
    <source>
        <dbReference type="EMBL" id="QUC08677.1"/>
    </source>
</evidence>
<dbReference type="Proteomes" id="UP000678513">
    <property type="component" value="Chromosome"/>
</dbReference>
<gene>
    <name evidence="2" type="ORF">J5A65_02730</name>
</gene>
<keyword evidence="1" id="KW-0812">Transmembrane</keyword>
<reference evidence="2 3" key="1">
    <citation type="submission" date="2021-03" db="EMBL/GenBank/DDBJ databases">
        <title>Human Oral Microbial Genomes.</title>
        <authorList>
            <person name="Johnston C.D."/>
            <person name="Chen T."/>
            <person name="Dewhirst F.E."/>
        </authorList>
    </citation>
    <scope>NUCLEOTIDE SEQUENCE [LARGE SCALE GENOMIC DNA]</scope>
    <source>
        <strain evidence="2 3">DSMZ 100122</strain>
    </source>
</reference>
<organism evidence="2 3">
    <name type="scientific">Arachnia rubra</name>
    <dbReference type="NCBI Taxonomy" id="1547448"/>
    <lineage>
        <taxon>Bacteria</taxon>
        <taxon>Bacillati</taxon>
        <taxon>Actinomycetota</taxon>
        <taxon>Actinomycetes</taxon>
        <taxon>Propionibacteriales</taxon>
        <taxon>Propionibacteriaceae</taxon>
        <taxon>Arachnia</taxon>
    </lineage>
</organism>
<feature type="transmembrane region" description="Helical" evidence="1">
    <location>
        <begin position="148"/>
        <end position="169"/>
    </location>
</feature>
<feature type="transmembrane region" description="Helical" evidence="1">
    <location>
        <begin position="41"/>
        <end position="59"/>
    </location>
</feature>
<accession>A0ABX7Y664</accession>
<dbReference type="EMBL" id="CP072384">
    <property type="protein sequence ID" value="QUC08677.1"/>
    <property type="molecule type" value="Genomic_DNA"/>
</dbReference>
<evidence type="ECO:0000313" key="3">
    <source>
        <dbReference type="Proteomes" id="UP000678513"/>
    </source>
</evidence>
<protein>
    <submittedName>
        <fullName evidence="2">Uncharacterized protein</fullName>
    </submittedName>
</protein>
<name>A0ABX7Y664_9ACTN</name>
<keyword evidence="1" id="KW-0472">Membrane</keyword>
<evidence type="ECO:0000256" key="1">
    <source>
        <dbReference type="SAM" id="Phobius"/>
    </source>
</evidence>
<dbReference type="RefSeq" id="WP_212325023.1">
    <property type="nucleotide sequence ID" value="NZ_AP024463.1"/>
</dbReference>
<keyword evidence="3" id="KW-1185">Reference proteome</keyword>
<proteinExistence type="predicted"/>